<comment type="caution">
    <text evidence="1">The sequence shown here is derived from an EMBL/GenBank/DDBJ whole genome shotgun (WGS) entry which is preliminary data.</text>
</comment>
<evidence type="ECO:0008006" key="3">
    <source>
        <dbReference type="Google" id="ProtNLM"/>
    </source>
</evidence>
<dbReference type="EMBL" id="JAAGLQ010000169">
    <property type="protein sequence ID" value="NEA15535.1"/>
    <property type="molecule type" value="Genomic_DNA"/>
</dbReference>
<name>A0A6N9U3V1_STRHA</name>
<proteinExistence type="predicted"/>
<protein>
    <recommendedName>
        <fullName evidence="3">Transposase</fullName>
    </recommendedName>
</protein>
<accession>A0A6N9U3V1</accession>
<evidence type="ECO:0000313" key="1">
    <source>
        <dbReference type="EMBL" id="NEA15535.1"/>
    </source>
</evidence>
<organism evidence="1 2">
    <name type="scientific">Streptomyces halstedii</name>
    <dbReference type="NCBI Taxonomy" id="1944"/>
    <lineage>
        <taxon>Bacteria</taxon>
        <taxon>Bacillati</taxon>
        <taxon>Actinomycetota</taxon>
        <taxon>Actinomycetes</taxon>
        <taxon>Kitasatosporales</taxon>
        <taxon>Streptomycetaceae</taxon>
        <taxon>Streptomyces</taxon>
    </lineage>
</organism>
<evidence type="ECO:0000313" key="2">
    <source>
        <dbReference type="Proteomes" id="UP000471293"/>
    </source>
</evidence>
<sequence length="55" mass="6266">MPVTRGVHASPEGHDYDRQIATLHQVGAPADWMARAFPEQAVQHHDRHSQAERLR</sequence>
<dbReference type="AlphaFoldDB" id="A0A6N9U3V1"/>
<reference evidence="1 2" key="1">
    <citation type="submission" date="2020-01" db="EMBL/GenBank/DDBJ databases">
        <title>Insect and environment-associated Actinomycetes.</title>
        <authorList>
            <person name="Currrie C."/>
            <person name="Chevrette M."/>
            <person name="Carlson C."/>
            <person name="Stubbendieck R."/>
            <person name="Wendt-Pienkowski E."/>
        </authorList>
    </citation>
    <scope>NUCLEOTIDE SEQUENCE [LARGE SCALE GENOMIC DNA]</scope>
    <source>
        <strain evidence="1 2">SID11342</strain>
    </source>
</reference>
<dbReference type="Proteomes" id="UP000471293">
    <property type="component" value="Unassembled WGS sequence"/>
</dbReference>
<dbReference type="RefSeq" id="WP_164343482.1">
    <property type="nucleotide sequence ID" value="NZ_JAAGLQ010000169.1"/>
</dbReference>
<gene>
    <name evidence="1" type="ORF">G3I29_08305</name>
</gene>